<keyword evidence="2 7" id="KW-0349">Heme</keyword>
<sequence>MRKLLSGAVAAICVMGGAVGAAEPYASLEAWGEALFFDTDLSANRTQSCATCHSPEAGFVDPREGAVSLGDDGHSLGDRNAPTAAYAAFSPAFHKTPEGKWKGGQFHDGRAATLADQAKGPPLNPIEMGMKDEAAVAARLWANPRYLETLAALKGPETTSDPLKAFDAMAEAIAAFEQSKTFQPFDSRYDRFLRGEERLTDEEEHGRLLFFSKQFTNCNICHQLRPGPFEERETFSNYEYHNIGVPANVAVRAVNGVAGDHVDRGLLDNPAIDDPAQAGKFKVPSLRNVAVTGPYMHNGVFTDLRTVVLFYNKYNSDLPEQQINPETGAPFAAPEVSQNLSLTDLETGPALDDKRIDAIVAFLRTLTDARYEPLLDR</sequence>
<feature type="chain" id="PRO_5046861469" evidence="8">
    <location>
        <begin position="22"/>
        <end position="377"/>
    </location>
</feature>
<keyword evidence="3 7" id="KW-0479">Metal-binding</keyword>
<evidence type="ECO:0000256" key="5">
    <source>
        <dbReference type="ARBA" id="ARBA00023002"/>
    </source>
</evidence>
<feature type="domain" description="Cytochrome c" evidence="9">
    <location>
        <begin position="27"/>
        <end position="144"/>
    </location>
</feature>
<dbReference type="EMBL" id="JAOWKW010000002">
    <property type="protein sequence ID" value="MCV2877910.1"/>
    <property type="molecule type" value="Genomic_DNA"/>
</dbReference>
<dbReference type="Gene3D" id="1.10.760.10">
    <property type="entry name" value="Cytochrome c-like domain"/>
    <property type="match status" value="2"/>
</dbReference>
<dbReference type="PANTHER" id="PTHR30600">
    <property type="entry name" value="CYTOCHROME C PEROXIDASE-RELATED"/>
    <property type="match status" value="1"/>
</dbReference>
<evidence type="ECO:0000256" key="3">
    <source>
        <dbReference type="ARBA" id="ARBA00022723"/>
    </source>
</evidence>
<evidence type="ECO:0000256" key="1">
    <source>
        <dbReference type="ARBA" id="ARBA00004196"/>
    </source>
</evidence>
<dbReference type="Pfam" id="PF03150">
    <property type="entry name" value="CCP_MauG"/>
    <property type="match status" value="1"/>
</dbReference>
<protein>
    <submittedName>
        <fullName evidence="10">Methylamine utilization protein MauG</fullName>
    </submittedName>
</protein>
<dbReference type="RefSeq" id="WP_263847129.1">
    <property type="nucleotide sequence ID" value="NZ_JAOWKW010000002.1"/>
</dbReference>
<gene>
    <name evidence="10" type="ORF">OE699_03510</name>
</gene>
<dbReference type="InterPro" id="IPR004852">
    <property type="entry name" value="Di-haem_cyt_c_peroxidsae"/>
</dbReference>
<reference evidence="10 11" key="1">
    <citation type="submission" date="2022-10" db="EMBL/GenBank/DDBJ databases">
        <title>Sinirhodobacter sp. nov., isolated from ocean surface sediments.</title>
        <authorList>
            <person name="He W."/>
            <person name="Wang L."/>
            <person name="Zhang D.-F."/>
        </authorList>
    </citation>
    <scope>NUCLEOTIDE SEQUENCE [LARGE SCALE GENOMIC DNA]</scope>
    <source>
        <strain evidence="10 11">WL0115</strain>
    </source>
</reference>
<dbReference type="InterPro" id="IPR009056">
    <property type="entry name" value="Cyt_c-like_dom"/>
</dbReference>
<accession>A0ABT2ZVY2</accession>
<dbReference type="InterPro" id="IPR036909">
    <property type="entry name" value="Cyt_c-like_dom_sf"/>
</dbReference>
<dbReference type="PROSITE" id="PS51007">
    <property type="entry name" value="CYTC"/>
    <property type="match status" value="2"/>
</dbReference>
<evidence type="ECO:0000256" key="7">
    <source>
        <dbReference type="PROSITE-ProRule" id="PRU00433"/>
    </source>
</evidence>
<dbReference type="Proteomes" id="UP001526166">
    <property type="component" value="Unassembled WGS sequence"/>
</dbReference>
<comment type="caution">
    <text evidence="10">The sequence shown here is derived from an EMBL/GenBank/DDBJ whole genome shotgun (WGS) entry which is preliminary data.</text>
</comment>
<evidence type="ECO:0000256" key="8">
    <source>
        <dbReference type="SAM" id="SignalP"/>
    </source>
</evidence>
<dbReference type="PANTHER" id="PTHR30600:SF10">
    <property type="entry name" value="BLL6722 PROTEIN"/>
    <property type="match status" value="1"/>
</dbReference>
<evidence type="ECO:0000259" key="9">
    <source>
        <dbReference type="PROSITE" id="PS51007"/>
    </source>
</evidence>
<feature type="signal peptide" evidence="8">
    <location>
        <begin position="1"/>
        <end position="21"/>
    </location>
</feature>
<evidence type="ECO:0000256" key="2">
    <source>
        <dbReference type="ARBA" id="ARBA00022617"/>
    </source>
</evidence>
<name>A0ABT2ZVY2_9RHOB</name>
<dbReference type="SUPFAM" id="SSF46626">
    <property type="entry name" value="Cytochrome c"/>
    <property type="match status" value="2"/>
</dbReference>
<dbReference type="InterPro" id="IPR051395">
    <property type="entry name" value="Cytochrome_c_Peroxidase/MauG"/>
</dbReference>
<keyword evidence="6 7" id="KW-0408">Iron</keyword>
<evidence type="ECO:0000256" key="4">
    <source>
        <dbReference type="ARBA" id="ARBA00022729"/>
    </source>
</evidence>
<keyword evidence="11" id="KW-1185">Reference proteome</keyword>
<evidence type="ECO:0000313" key="10">
    <source>
        <dbReference type="EMBL" id="MCV2877910.1"/>
    </source>
</evidence>
<comment type="subcellular location">
    <subcellularLocation>
        <location evidence="1">Cell envelope</location>
    </subcellularLocation>
</comment>
<organism evidence="10 11">
    <name type="scientific">Sedimentimonas flavescens</name>
    <dbReference type="NCBI Taxonomy" id="2851012"/>
    <lineage>
        <taxon>Bacteria</taxon>
        <taxon>Pseudomonadati</taxon>
        <taxon>Pseudomonadota</taxon>
        <taxon>Alphaproteobacteria</taxon>
        <taxon>Rhodobacterales</taxon>
        <taxon>Rhodobacter group</taxon>
        <taxon>Sedimentimonas</taxon>
    </lineage>
</organism>
<keyword evidence="5" id="KW-0560">Oxidoreductase</keyword>
<keyword evidence="4 8" id="KW-0732">Signal</keyword>
<feature type="domain" description="Cytochrome c" evidence="9">
    <location>
        <begin position="201"/>
        <end position="367"/>
    </location>
</feature>
<proteinExistence type="predicted"/>
<evidence type="ECO:0000313" key="11">
    <source>
        <dbReference type="Proteomes" id="UP001526166"/>
    </source>
</evidence>
<evidence type="ECO:0000256" key="6">
    <source>
        <dbReference type="ARBA" id="ARBA00023004"/>
    </source>
</evidence>